<dbReference type="InterPro" id="IPR013783">
    <property type="entry name" value="Ig-like_fold"/>
</dbReference>
<protein>
    <recommendedName>
        <fullName evidence="4">DUF1573 domain-containing protein</fullName>
    </recommendedName>
</protein>
<evidence type="ECO:0000256" key="1">
    <source>
        <dbReference type="SAM" id="Phobius"/>
    </source>
</evidence>
<accession>A0A2H0WNH1</accession>
<dbReference type="Gene3D" id="2.60.40.10">
    <property type="entry name" value="Immunoglobulins"/>
    <property type="match status" value="1"/>
</dbReference>
<comment type="caution">
    <text evidence="2">The sequence shown here is derived from an EMBL/GenBank/DDBJ whole genome shotgun (WGS) entry which is preliminary data.</text>
</comment>
<gene>
    <name evidence="2" type="ORF">COT65_00320</name>
</gene>
<dbReference type="EMBL" id="PEZJ01000004">
    <property type="protein sequence ID" value="PIS14177.1"/>
    <property type="molecule type" value="Genomic_DNA"/>
</dbReference>
<sequence>MSSLKFWVVLAVGFSLFLMGISLWAEKKNPGKSTIEIKQTLIDLGKVRVSETKEADFFLKNTGPKPLRLTNISSSCGCVTAKIMKADGWESAEFGMHAQSRSTIEILPNETATVRAVYRPSVMPVRGPVEREIYLSTSDPGQKRLTFKIKAQVYD</sequence>
<dbReference type="InterPro" id="IPR011467">
    <property type="entry name" value="DUF1573"/>
</dbReference>
<reference evidence="3" key="1">
    <citation type="submission" date="2017-09" db="EMBL/GenBank/DDBJ databases">
        <title>Depth-based differentiation of microbial function through sediment-hosted aquifers and enrichment of novel symbionts in the deep terrestrial subsurface.</title>
        <authorList>
            <person name="Probst A.J."/>
            <person name="Ladd B."/>
            <person name="Jarett J.K."/>
            <person name="Geller-Mcgrath D.E."/>
            <person name="Sieber C.M.K."/>
            <person name="Emerson J.B."/>
            <person name="Anantharaman K."/>
            <person name="Thomas B.C."/>
            <person name="Malmstrom R."/>
            <person name="Stieglmeier M."/>
            <person name="Klingl A."/>
            <person name="Woyke T."/>
            <person name="Ryan C.M."/>
            <person name="Banfield J.F."/>
        </authorList>
    </citation>
    <scope>NUCLEOTIDE SEQUENCE [LARGE SCALE GENOMIC DNA]</scope>
</reference>
<dbReference type="Pfam" id="PF07610">
    <property type="entry name" value="DUF1573"/>
    <property type="match status" value="1"/>
</dbReference>
<feature type="transmembrane region" description="Helical" evidence="1">
    <location>
        <begin position="6"/>
        <end position="25"/>
    </location>
</feature>
<keyword evidence="1" id="KW-0812">Transmembrane</keyword>
<organism evidence="2 3">
    <name type="scientific">Candidatus Shapirobacteria bacterium CG09_land_8_20_14_0_10_47_13</name>
    <dbReference type="NCBI Taxonomy" id="1974481"/>
    <lineage>
        <taxon>Bacteria</taxon>
        <taxon>Candidatus Shapironibacteriota</taxon>
    </lineage>
</organism>
<proteinExistence type="predicted"/>
<keyword evidence="1" id="KW-0472">Membrane</keyword>
<evidence type="ECO:0000313" key="3">
    <source>
        <dbReference type="Proteomes" id="UP000230033"/>
    </source>
</evidence>
<evidence type="ECO:0000313" key="2">
    <source>
        <dbReference type="EMBL" id="PIS14177.1"/>
    </source>
</evidence>
<evidence type="ECO:0008006" key="4">
    <source>
        <dbReference type="Google" id="ProtNLM"/>
    </source>
</evidence>
<name>A0A2H0WNH1_9BACT</name>
<dbReference type="Proteomes" id="UP000230033">
    <property type="component" value="Unassembled WGS sequence"/>
</dbReference>
<dbReference type="AlphaFoldDB" id="A0A2H0WNH1"/>
<keyword evidence="1" id="KW-1133">Transmembrane helix</keyword>